<dbReference type="Proteomes" id="UP001057702">
    <property type="component" value="Unassembled WGS sequence"/>
</dbReference>
<dbReference type="PANTHER" id="PTHR46696">
    <property type="entry name" value="P450, PUTATIVE (EUROFUNG)-RELATED"/>
    <property type="match status" value="1"/>
</dbReference>
<dbReference type="InterPro" id="IPR036396">
    <property type="entry name" value="Cyt_P450_sf"/>
</dbReference>
<organism evidence="3 4">
    <name type="scientific">Streptomyces humicola</name>
    <dbReference type="NCBI Taxonomy" id="2953240"/>
    <lineage>
        <taxon>Bacteria</taxon>
        <taxon>Bacillati</taxon>
        <taxon>Actinomycetota</taxon>
        <taxon>Actinomycetes</taxon>
        <taxon>Kitasatosporales</taxon>
        <taxon>Streptomycetaceae</taxon>
        <taxon>Streptomyces</taxon>
    </lineage>
</organism>
<evidence type="ECO:0000256" key="2">
    <source>
        <dbReference type="RuleBase" id="RU000461"/>
    </source>
</evidence>
<dbReference type="InterPro" id="IPR001128">
    <property type="entry name" value="Cyt_P450"/>
</dbReference>
<protein>
    <submittedName>
        <fullName evidence="3">Cytochrome P450</fullName>
    </submittedName>
</protein>
<dbReference type="SUPFAM" id="SSF48264">
    <property type="entry name" value="Cytochrome P450"/>
    <property type="match status" value="1"/>
</dbReference>
<dbReference type="PRINTS" id="PR00359">
    <property type="entry name" value="BP450"/>
</dbReference>
<name>A0ABT1Q1I0_9ACTN</name>
<proteinExistence type="inferred from homology"/>
<keyword evidence="2" id="KW-0408">Iron</keyword>
<accession>A0ABT1Q1I0</accession>
<keyword evidence="4" id="KW-1185">Reference proteome</keyword>
<comment type="similarity">
    <text evidence="1 2">Belongs to the cytochrome P450 family.</text>
</comment>
<keyword evidence="2" id="KW-0503">Monooxygenase</keyword>
<evidence type="ECO:0000256" key="1">
    <source>
        <dbReference type="ARBA" id="ARBA00010617"/>
    </source>
</evidence>
<dbReference type="InterPro" id="IPR017972">
    <property type="entry name" value="Cyt_P450_CS"/>
</dbReference>
<dbReference type="RefSeq" id="WP_255922792.1">
    <property type="nucleotide sequence ID" value="NZ_JANFNG010000026.1"/>
</dbReference>
<reference evidence="3" key="1">
    <citation type="submission" date="2022-06" db="EMBL/GenBank/DDBJ databases">
        <title>Draft genome sequence of Streptomyces sp. RB6PN25 isolated from peat swamp forest in Thailand.</title>
        <authorList>
            <person name="Duangmal K."/>
            <person name="Klaysubun C."/>
        </authorList>
    </citation>
    <scope>NUCLEOTIDE SEQUENCE</scope>
    <source>
        <strain evidence="3">RB6PN25</strain>
    </source>
</reference>
<keyword evidence="2" id="KW-0479">Metal-binding</keyword>
<dbReference type="Gene3D" id="1.10.630.10">
    <property type="entry name" value="Cytochrome P450"/>
    <property type="match status" value="1"/>
</dbReference>
<dbReference type="PANTHER" id="PTHR46696:SF1">
    <property type="entry name" value="CYTOCHROME P450 YJIB-RELATED"/>
    <property type="match status" value="1"/>
</dbReference>
<keyword evidence="2" id="KW-0560">Oxidoreductase</keyword>
<dbReference type="Pfam" id="PF00067">
    <property type="entry name" value="p450"/>
    <property type="match status" value="1"/>
</dbReference>
<evidence type="ECO:0000313" key="3">
    <source>
        <dbReference type="EMBL" id="MCQ4083790.1"/>
    </source>
</evidence>
<dbReference type="PROSITE" id="PS00086">
    <property type="entry name" value="CYTOCHROME_P450"/>
    <property type="match status" value="1"/>
</dbReference>
<evidence type="ECO:0000313" key="4">
    <source>
        <dbReference type="Proteomes" id="UP001057702"/>
    </source>
</evidence>
<keyword evidence="2" id="KW-0349">Heme</keyword>
<dbReference type="InterPro" id="IPR002397">
    <property type="entry name" value="Cyt_P450_B"/>
</dbReference>
<gene>
    <name evidence="3" type="ORF">NGB36_25150</name>
</gene>
<comment type="caution">
    <text evidence="3">The sequence shown here is derived from an EMBL/GenBank/DDBJ whole genome shotgun (WGS) entry which is preliminary data.</text>
</comment>
<sequence>MSAVPNELAFPLSPRGDVLPAECAQLRTRRPVARVRLMTGDTAWLVTSHALARQVLEDERFSLSNTAAPGVPRQYALTIPPEVVNTMGNVTSSGLRCEVLKTLSPPADSGLANWLRMRADELLDPIVEQGPPVDLRECFAAPYSATLMCKLLGLPYRDWRQLMSGLDLGFITSPVAFEGCTAGWEKDYAYVLTQLRLDRSRQSGLIRRLCELKDDAAESEGLTDQLLAGVVASLFGAGAVSTSAFLLHAVLALLRHPQTLQRLRNEPGRMSRAVDELLRFTLSIGDGLPRLAMADVKLGNELVKAGELVLVCVEAANFDPEAFDSPDGFDIDRRRNPHLAFGGGRHYCPASALSRLHAEVALSALLHRLPGVRLAVPVDQLVWRTGYIKRLPERLPVLW</sequence>
<dbReference type="EMBL" id="JANFNG010000026">
    <property type="protein sequence ID" value="MCQ4083790.1"/>
    <property type="molecule type" value="Genomic_DNA"/>
</dbReference>